<gene>
    <name evidence="2" type="ORF">P879_10007</name>
</gene>
<evidence type="ECO:0000313" key="3">
    <source>
        <dbReference type="Proteomes" id="UP000699462"/>
    </source>
</evidence>
<organism evidence="2 3">
    <name type="scientific">Paragonimus westermani</name>
    <dbReference type="NCBI Taxonomy" id="34504"/>
    <lineage>
        <taxon>Eukaryota</taxon>
        <taxon>Metazoa</taxon>
        <taxon>Spiralia</taxon>
        <taxon>Lophotrochozoa</taxon>
        <taxon>Platyhelminthes</taxon>
        <taxon>Trematoda</taxon>
        <taxon>Digenea</taxon>
        <taxon>Plagiorchiida</taxon>
        <taxon>Troglotremata</taxon>
        <taxon>Troglotrematidae</taxon>
        <taxon>Paragonimus</taxon>
    </lineage>
</organism>
<dbReference type="OrthoDB" id="6262024at2759"/>
<evidence type="ECO:0000256" key="1">
    <source>
        <dbReference type="SAM" id="MobiDB-lite"/>
    </source>
</evidence>
<accession>A0A8T0DDA3</accession>
<dbReference type="EMBL" id="JTDF01006086">
    <property type="protein sequence ID" value="KAF8565805.1"/>
    <property type="molecule type" value="Genomic_DNA"/>
</dbReference>
<feature type="compositionally biased region" description="Polar residues" evidence="1">
    <location>
        <begin position="165"/>
        <end position="176"/>
    </location>
</feature>
<feature type="region of interest" description="Disordered" evidence="1">
    <location>
        <begin position="1"/>
        <end position="42"/>
    </location>
</feature>
<comment type="caution">
    <text evidence="2">The sequence shown here is derived from an EMBL/GenBank/DDBJ whole genome shotgun (WGS) entry which is preliminary data.</text>
</comment>
<dbReference type="Proteomes" id="UP000699462">
    <property type="component" value="Unassembled WGS sequence"/>
</dbReference>
<keyword evidence="3" id="KW-1185">Reference proteome</keyword>
<feature type="non-terminal residue" evidence="2">
    <location>
        <position position="192"/>
    </location>
</feature>
<proteinExistence type="predicted"/>
<feature type="compositionally biased region" description="Acidic residues" evidence="1">
    <location>
        <begin position="133"/>
        <end position="152"/>
    </location>
</feature>
<feature type="compositionally biased region" description="Basic and acidic residues" evidence="1">
    <location>
        <begin position="1"/>
        <end position="19"/>
    </location>
</feature>
<protein>
    <submittedName>
        <fullName evidence="2">Uncharacterized protein</fullName>
    </submittedName>
</protein>
<evidence type="ECO:0000313" key="2">
    <source>
        <dbReference type="EMBL" id="KAF8565805.1"/>
    </source>
</evidence>
<dbReference type="AlphaFoldDB" id="A0A8T0DDA3"/>
<reference evidence="2 3" key="1">
    <citation type="submission" date="2019-07" db="EMBL/GenBank/DDBJ databases">
        <title>Annotation for the trematode Paragonimus westermani.</title>
        <authorList>
            <person name="Choi Y.-J."/>
        </authorList>
    </citation>
    <scope>NUCLEOTIDE SEQUENCE [LARGE SCALE GENOMIC DNA]</scope>
    <source>
        <strain evidence="2">180907_Pwestermani</strain>
    </source>
</reference>
<name>A0A8T0DDA3_9TREM</name>
<feature type="region of interest" description="Disordered" evidence="1">
    <location>
        <begin position="131"/>
        <end position="192"/>
    </location>
</feature>
<sequence length="192" mass="21745">PTEELGEKYSKNTEQEKKCCQQQLDESLISHLPSDKNGNDSENWTVPTVATGLFSPTNLLFELPQSERAEQTINQNNNSLEARVSVPDCYTLEHNNMNYSGPWPTLLSREQSIGKTMLRASHTRMRSYLQTVQEEDGENDTDEDDDDSETESVSDRLRSKPQLPFPTNDNCNNNCGMSEDNCKRTSSRAKGF</sequence>